<evidence type="ECO:0000256" key="1">
    <source>
        <dbReference type="SAM" id="Phobius"/>
    </source>
</evidence>
<feature type="transmembrane region" description="Helical" evidence="1">
    <location>
        <begin position="23"/>
        <end position="46"/>
    </location>
</feature>
<accession>A0A2X1L4U2</accession>
<sequence length="136" mass="15581">MKVGFTITAVYTLQLLWLNGEQYILPCLINTIIGLFNCFGGTVWLWSQWYNGLLRKNAHDASEAYQKVILAQQHFTSGGTVAGRLLPIRYAALMREFIIGERFCQINHLPVVQNRRVAGFPNRLLRNEINSRKSRA</sequence>
<evidence type="ECO:0000313" key="3">
    <source>
        <dbReference type="Proteomes" id="UP000250561"/>
    </source>
</evidence>
<evidence type="ECO:0000313" key="2">
    <source>
        <dbReference type="EMBL" id="SPW43065.1"/>
    </source>
</evidence>
<keyword evidence="1" id="KW-1133">Transmembrane helix</keyword>
<protein>
    <submittedName>
        <fullName evidence="2">Inner membrane protein</fullName>
    </submittedName>
</protein>
<keyword evidence="1" id="KW-0472">Membrane</keyword>
<name>A0A2X1L4U2_ECOLX</name>
<dbReference type="AlphaFoldDB" id="A0A2X1L4U2"/>
<reference evidence="2 3" key="1">
    <citation type="submission" date="2018-06" db="EMBL/GenBank/DDBJ databases">
        <authorList>
            <consortium name="Pathogen Informatics"/>
            <person name="Doyle S."/>
        </authorList>
    </citation>
    <scope>NUCLEOTIDE SEQUENCE [LARGE SCALE GENOMIC DNA]</scope>
    <source>
        <strain evidence="2 3">NCTC11126</strain>
    </source>
</reference>
<organism evidence="2 3">
    <name type="scientific">Escherichia coli</name>
    <dbReference type="NCBI Taxonomy" id="562"/>
    <lineage>
        <taxon>Bacteria</taxon>
        <taxon>Pseudomonadati</taxon>
        <taxon>Pseudomonadota</taxon>
        <taxon>Gammaproteobacteria</taxon>
        <taxon>Enterobacterales</taxon>
        <taxon>Enterobacteriaceae</taxon>
        <taxon>Escherichia</taxon>
    </lineage>
</organism>
<proteinExistence type="predicted"/>
<dbReference type="EMBL" id="UARS01000005">
    <property type="protein sequence ID" value="SPW43065.1"/>
    <property type="molecule type" value="Genomic_DNA"/>
</dbReference>
<gene>
    <name evidence="2" type="primary">yhfK_1</name>
    <name evidence="2" type="ORF">NCTC11126_02442</name>
</gene>
<dbReference type="Proteomes" id="UP000250561">
    <property type="component" value="Unassembled WGS sequence"/>
</dbReference>
<keyword evidence="1" id="KW-0812">Transmembrane</keyword>